<dbReference type="InterPro" id="IPR004045">
    <property type="entry name" value="Glutathione_S-Trfase_N"/>
</dbReference>
<dbReference type="SUPFAM" id="SSF47616">
    <property type="entry name" value="GST C-terminal domain-like"/>
    <property type="match status" value="1"/>
</dbReference>
<organism evidence="4 5">
    <name type="scientific">Colwellia psychrerythraea (strain 34H / ATCC BAA-681)</name>
    <name type="common">Vibrio psychroerythus</name>
    <dbReference type="NCBI Taxonomy" id="167879"/>
    <lineage>
        <taxon>Bacteria</taxon>
        <taxon>Pseudomonadati</taxon>
        <taxon>Pseudomonadota</taxon>
        <taxon>Gammaproteobacteria</taxon>
        <taxon>Alteromonadales</taxon>
        <taxon>Colwelliaceae</taxon>
        <taxon>Colwellia</taxon>
    </lineage>
</organism>
<dbReference type="CDD" id="cd03188">
    <property type="entry name" value="GST_C_Beta"/>
    <property type="match status" value="1"/>
</dbReference>
<dbReference type="EMBL" id="CP000083">
    <property type="protein sequence ID" value="AAZ24468.1"/>
    <property type="molecule type" value="Genomic_DNA"/>
</dbReference>
<name>Q480Q8_COLP3</name>
<dbReference type="InterPro" id="IPR036249">
    <property type="entry name" value="Thioredoxin-like_sf"/>
</dbReference>
<dbReference type="STRING" id="167879.CPS_2749"/>
<dbReference type="CDD" id="cd03057">
    <property type="entry name" value="GST_N_Beta"/>
    <property type="match status" value="1"/>
</dbReference>
<sequence>MESSLYQLYYYPLNASMAPHFILEELNVDFELIIVDRKSNAQKSPNYLALNPAGRIPTLVDDGLAIFESPAICIHLAENHPSSNLIPKVGEKNRALFFQWLMYLTNTVQAELMVCFYPQKHTTNVKTVDNIIEAQEVRITEMFNLLDRELENKDFLVGNSISVCDYFLFMLAVWADEFKKPPLGFSNLSRYLRKLAKRDAIINVCKKENLSLSDYQ</sequence>
<evidence type="ECO:0000259" key="2">
    <source>
        <dbReference type="PROSITE" id="PS50404"/>
    </source>
</evidence>
<dbReference type="SFLD" id="SFLDS00019">
    <property type="entry name" value="Glutathione_Transferase_(cytos"/>
    <property type="match status" value="1"/>
</dbReference>
<feature type="domain" description="GST N-terminal" evidence="2">
    <location>
        <begin position="4"/>
        <end position="84"/>
    </location>
</feature>
<evidence type="ECO:0000256" key="1">
    <source>
        <dbReference type="RuleBase" id="RU003494"/>
    </source>
</evidence>
<keyword evidence="4" id="KW-0808">Transferase</keyword>
<proteinExistence type="inferred from homology"/>
<dbReference type="HOGENOM" id="CLU_011226_6_1_6"/>
<comment type="similarity">
    <text evidence="1">Belongs to the GST superfamily.</text>
</comment>
<dbReference type="InterPro" id="IPR004046">
    <property type="entry name" value="GST_C"/>
</dbReference>
<dbReference type="Pfam" id="PF00043">
    <property type="entry name" value="GST_C"/>
    <property type="match status" value="1"/>
</dbReference>
<dbReference type="SFLD" id="SFLDG00358">
    <property type="entry name" value="Main_(cytGST)"/>
    <property type="match status" value="1"/>
</dbReference>
<dbReference type="PROSITE" id="PS50404">
    <property type="entry name" value="GST_NTER"/>
    <property type="match status" value="1"/>
</dbReference>
<reference evidence="4" key="1">
    <citation type="journal article" date="2005" name="Proc. Natl. Acad. Sci. U.S.A.">
        <title>The psychrophilic lifestyle as revealed by the genome sequence of Colwellia psychrerythraea 34H through genomic and proteomic analyses.</title>
        <authorList>
            <person name="Methe B.A."/>
            <person name="Nelson K.E."/>
            <person name="Deming J.W."/>
            <person name="Momen B."/>
            <person name="Melamud E."/>
            <person name="Zhang X."/>
            <person name="Moult J."/>
            <person name="Madupu R."/>
            <person name="Nelson W.C."/>
            <person name="Dodson R.J."/>
            <person name="Brinkac L.M."/>
            <person name="Daugherty S.C."/>
            <person name="Durkin A.S."/>
            <person name="DeBoy R.T."/>
            <person name="Kolonay J.F."/>
            <person name="Sullivan S.A."/>
            <person name="Zhou L."/>
            <person name="Davidsen T.M."/>
            <person name="Wu M."/>
            <person name="Huston A.L."/>
            <person name="Lewis M."/>
            <person name="Weaver B."/>
            <person name="Weidman J.F."/>
            <person name="Khouri H."/>
            <person name="Utterback T.R."/>
            <person name="Feldblyum T.V."/>
            <person name="Fraser C.M."/>
        </authorList>
    </citation>
    <scope>NUCLEOTIDE SEQUENCE [LARGE SCALE GENOMIC DNA]</scope>
    <source>
        <strain evidence="4">34H</strain>
    </source>
</reference>
<accession>Q480Q8</accession>
<dbReference type="InterPro" id="IPR036282">
    <property type="entry name" value="Glutathione-S-Trfase_C_sf"/>
</dbReference>
<dbReference type="Gene3D" id="3.40.30.10">
    <property type="entry name" value="Glutaredoxin"/>
    <property type="match status" value="1"/>
</dbReference>
<dbReference type="AlphaFoldDB" id="Q480Q8"/>
<dbReference type="Gene3D" id="1.20.1050.10">
    <property type="match status" value="1"/>
</dbReference>
<gene>
    <name evidence="4" type="ordered locus">CPS_2749</name>
</gene>
<dbReference type="InterPro" id="IPR040079">
    <property type="entry name" value="Glutathione_S-Trfase"/>
</dbReference>
<evidence type="ECO:0000313" key="4">
    <source>
        <dbReference type="EMBL" id="AAZ24468.1"/>
    </source>
</evidence>
<dbReference type="PANTHER" id="PTHR44051">
    <property type="entry name" value="GLUTATHIONE S-TRANSFERASE-RELATED"/>
    <property type="match status" value="1"/>
</dbReference>
<dbReference type="Proteomes" id="UP000000547">
    <property type="component" value="Chromosome"/>
</dbReference>
<dbReference type="PANTHER" id="PTHR44051:SF8">
    <property type="entry name" value="GLUTATHIONE S-TRANSFERASE GSTA"/>
    <property type="match status" value="1"/>
</dbReference>
<evidence type="ECO:0000313" key="5">
    <source>
        <dbReference type="Proteomes" id="UP000000547"/>
    </source>
</evidence>
<dbReference type="SUPFAM" id="SSF52833">
    <property type="entry name" value="Thioredoxin-like"/>
    <property type="match status" value="1"/>
</dbReference>
<evidence type="ECO:0000259" key="3">
    <source>
        <dbReference type="PROSITE" id="PS50405"/>
    </source>
</evidence>
<dbReference type="SFLD" id="SFLDG01150">
    <property type="entry name" value="Main.1:_Beta-like"/>
    <property type="match status" value="1"/>
</dbReference>
<feature type="domain" description="GST C-terminal" evidence="3">
    <location>
        <begin position="90"/>
        <end position="216"/>
    </location>
</feature>
<dbReference type="PROSITE" id="PS50405">
    <property type="entry name" value="GST_CTER"/>
    <property type="match status" value="1"/>
</dbReference>
<protein>
    <submittedName>
        <fullName evidence="4">Putative glutathione S-transferase</fullName>
    </submittedName>
</protein>
<dbReference type="KEGG" id="cps:CPS_2749"/>
<dbReference type="Pfam" id="PF02798">
    <property type="entry name" value="GST_N"/>
    <property type="match status" value="1"/>
</dbReference>
<dbReference type="GO" id="GO:0016740">
    <property type="term" value="F:transferase activity"/>
    <property type="evidence" value="ECO:0007669"/>
    <property type="project" value="UniProtKB-KW"/>
</dbReference>
<dbReference type="InterPro" id="IPR010987">
    <property type="entry name" value="Glutathione-S-Trfase_C-like"/>
</dbReference>